<reference evidence="3" key="2">
    <citation type="submission" date="2016-12" db="EMBL/GenBank/DDBJ databases">
        <title>Whole genome sequencing of Sphingomonas sp. ABOJV.</title>
        <authorList>
            <person name="Conlan S."/>
            <person name="Thomas P.J."/>
            <person name="Mullikin J."/>
            <person name="Palmore T.N."/>
            <person name="Frank K.M."/>
            <person name="Segre J.A."/>
        </authorList>
    </citation>
    <scope>NUCLEOTIDE SEQUENCE [LARGE SCALE GENOMIC DNA]</scope>
    <source>
        <strain evidence="3">ABOJV</strain>
    </source>
</reference>
<dbReference type="OrthoDB" id="9815788at2"/>
<dbReference type="Pfam" id="PF03928">
    <property type="entry name" value="HbpS-like"/>
    <property type="match status" value="1"/>
</dbReference>
<protein>
    <submittedName>
        <fullName evidence="2">Heme-binding protein</fullName>
    </submittedName>
</protein>
<evidence type="ECO:0000313" key="1">
    <source>
        <dbReference type="EMBL" id="APR53697.1"/>
    </source>
</evidence>
<evidence type="ECO:0000313" key="2">
    <source>
        <dbReference type="EMBL" id="RSV06294.1"/>
    </source>
</evidence>
<dbReference type="EMBL" id="QQWO01000003">
    <property type="protein sequence ID" value="RSV06294.1"/>
    <property type="molecule type" value="Genomic_DNA"/>
</dbReference>
<dbReference type="RefSeq" id="WP_075152257.1">
    <property type="nucleotide sequence ID" value="NZ_CP018820.1"/>
</dbReference>
<dbReference type="PANTHER" id="PTHR34309:SF1">
    <property type="entry name" value="PROTEIN GLCG"/>
    <property type="match status" value="1"/>
</dbReference>
<dbReference type="SUPFAM" id="SSF143744">
    <property type="entry name" value="GlcG-like"/>
    <property type="match status" value="1"/>
</dbReference>
<dbReference type="InterPro" id="IPR052517">
    <property type="entry name" value="GlcG_carb_metab_protein"/>
</dbReference>
<gene>
    <name evidence="1" type="ORF">BRX40_15830</name>
    <name evidence="2" type="ORF">CA257_05165</name>
</gene>
<reference evidence="2 4" key="3">
    <citation type="submission" date="2018-07" db="EMBL/GenBank/DDBJ databases">
        <title>Genomic and Epidemiologic Investigation of an Indolent Hospital Outbreak.</title>
        <authorList>
            <person name="Johnson R.C."/>
            <person name="Deming C."/>
            <person name="Conlan S."/>
            <person name="Zellmer C.J."/>
            <person name="Michelin A.V."/>
            <person name="Lee-Lin S."/>
            <person name="Thomas P.J."/>
            <person name="Park M."/>
            <person name="Weingarten R.A."/>
            <person name="Less J."/>
            <person name="Dekker J.P."/>
            <person name="Frank K.M."/>
            <person name="Musser K.A."/>
            <person name="Mcquiston J.R."/>
            <person name="Henderson D.K."/>
            <person name="Lau A.F."/>
            <person name="Palmore T.N."/>
            <person name="Segre J.A."/>
        </authorList>
    </citation>
    <scope>NUCLEOTIDE SEQUENCE [LARGE SCALE GENOMIC DNA]</scope>
    <source>
        <strain evidence="2 4">SK-NIH.Env10_0317</strain>
    </source>
</reference>
<dbReference type="Proteomes" id="UP000185161">
    <property type="component" value="Chromosome"/>
</dbReference>
<reference evidence="1" key="1">
    <citation type="submission" date="2016-12" db="EMBL/GenBank/DDBJ databases">
        <title>Whole genome sequencing of Sphingomonas koreensis.</title>
        <authorList>
            <person name="Conlan S."/>
            <person name="Thomas P.J."/>
            <person name="Mullikin J."/>
            <person name="Palmore T.N."/>
            <person name="Frank K.M."/>
            <person name="Segre J.A."/>
        </authorList>
    </citation>
    <scope>NUCLEOTIDE SEQUENCE</scope>
    <source>
        <strain evidence="1">ABOJV</strain>
    </source>
</reference>
<dbReference type="AlphaFoldDB" id="A0A1L6JCZ3"/>
<evidence type="ECO:0000313" key="4">
    <source>
        <dbReference type="Proteomes" id="UP000286681"/>
    </source>
</evidence>
<dbReference type="Proteomes" id="UP000286681">
    <property type="component" value="Unassembled WGS sequence"/>
</dbReference>
<dbReference type="InterPro" id="IPR038084">
    <property type="entry name" value="PduO/GlcC-like_sf"/>
</dbReference>
<evidence type="ECO:0000313" key="3">
    <source>
        <dbReference type="Proteomes" id="UP000185161"/>
    </source>
</evidence>
<organism evidence="1 3">
    <name type="scientific">Sphingomonas koreensis</name>
    <dbReference type="NCBI Taxonomy" id="93064"/>
    <lineage>
        <taxon>Bacteria</taxon>
        <taxon>Pseudomonadati</taxon>
        <taxon>Pseudomonadota</taxon>
        <taxon>Alphaproteobacteria</taxon>
        <taxon>Sphingomonadales</taxon>
        <taxon>Sphingomonadaceae</taxon>
        <taxon>Sphingomonas</taxon>
    </lineage>
</organism>
<dbReference type="Gene3D" id="3.30.450.150">
    <property type="entry name" value="Haem-degrading domain"/>
    <property type="match status" value="1"/>
</dbReference>
<keyword evidence="3" id="KW-1185">Reference proteome</keyword>
<dbReference type="InterPro" id="IPR005624">
    <property type="entry name" value="PduO/GlcC-like"/>
</dbReference>
<dbReference type="GeneID" id="44134032"/>
<accession>A0A1L6JCZ3</accession>
<name>A0A1L6JCZ3_9SPHN</name>
<dbReference type="EMBL" id="CP018820">
    <property type="protein sequence ID" value="APR53697.1"/>
    <property type="molecule type" value="Genomic_DNA"/>
</dbReference>
<dbReference type="KEGG" id="skr:BRX40_15830"/>
<dbReference type="STRING" id="93064.BRX40_15830"/>
<dbReference type="PANTHER" id="PTHR34309">
    <property type="entry name" value="SLR1406 PROTEIN"/>
    <property type="match status" value="1"/>
</dbReference>
<proteinExistence type="predicted"/>
<sequence>MRSQLSVTLEDAQAIIAAACAKARAEGWLVSVCVLDAGGHLLAFERLDGAPAGSVSAALEKGRTAFLFRAPTRALEEAVAGGRTALLSLPGATLLEGGLPLIAGDALVGAIGVSGARGPQDGEVALAGAGALGPS</sequence>